<organism evidence="2 3">
    <name type="scientific">Kipferlia bialata</name>
    <dbReference type="NCBI Taxonomy" id="797122"/>
    <lineage>
        <taxon>Eukaryota</taxon>
        <taxon>Metamonada</taxon>
        <taxon>Carpediemonas-like organisms</taxon>
        <taxon>Kipferlia</taxon>
    </lineage>
</organism>
<feature type="region of interest" description="Disordered" evidence="1">
    <location>
        <begin position="1"/>
        <end position="237"/>
    </location>
</feature>
<evidence type="ECO:0000256" key="1">
    <source>
        <dbReference type="SAM" id="MobiDB-lite"/>
    </source>
</evidence>
<evidence type="ECO:0000313" key="2">
    <source>
        <dbReference type="EMBL" id="GIQ91743.1"/>
    </source>
</evidence>
<feature type="compositionally biased region" description="Basic and acidic residues" evidence="1">
    <location>
        <begin position="87"/>
        <end position="105"/>
    </location>
</feature>
<comment type="caution">
    <text evidence="2">The sequence shown here is derived from an EMBL/GenBank/DDBJ whole genome shotgun (WGS) entry which is preliminary data.</text>
</comment>
<evidence type="ECO:0000313" key="3">
    <source>
        <dbReference type="Proteomes" id="UP000265618"/>
    </source>
</evidence>
<proteinExistence type="predicted"/>
<gene>
    <name evidence="2" type="ORF">KIPB_015126</name>
</gene>
<dbReference type="AlphaFoldDB" id="A0A9K3D9Q2"/>
<name>A0A9K3D9Q2_9EUKA</name>
<feature type="compositionally biased region" description="Basic and acidic residues" evidence="1">
    <location>
        <begin position="173"/>
        <end position="221"/>
    </location>
</feature>
<feature type="compositionally biased region" description="Basic and acidic residues" evidence="1">
    <location>
        <begin position="48"/>
        <end position="67"/>
    </location>
</feature>
<dbReference type="Proteomes" id="UP000265618">
    <property type="component" value="Unassembled WGS sequence"/>
</dbReference>
<accession>A0A9K3D9Q2</accession>
<dbReference type="EMBL" id="BDIP01008257">
    <property type="protein sequence ID" value="GIQ91743.1"/>
    <property type="molecule type" value="Genomic_DNA"/>
</dbReference>
<feature type="compositionally biased region" description="Basic and acidic residues" evidence="1">
    <location>
        <begin position="120"/>
        <end position="131"/>
    </location>
</feature>
<protein>
    <submittedName>
        <fullName evidence="2">Uncharacterized protein</fullName>
    </submittedName>
</protein>
<feature type="non-terminal residue" evidence="2">
    <location>
        <position position="1"/>
    </location>
</feature>
<reference evidence="2 3" key="1">
    <citation type="journal article" date="2018" name="PLoS ONE">
        <title>The draft genome of Kipferlia bialata reveals reductive genome evolution in fornicate parasites.</title>
        <authorList>
            <person name="Tanifuji G."/>
            <person name="Takabayashi S."/>
            <person name="Kume K."/>
            <person name="Takagi M."/>
            <person name="Nakayama T."/>
            <person name="Kamikawa R."/>
            <person name="Inagaki Y."/>
            <person name="Hashimoto T."/>
        </authorList>
    </citation>
    <scope>NUCLEOTIDE SEQUENCE [LARGE SCALE GENOMIC DNA]</scope>
    <source>
        <strain evidence="2">NY0173</strain>
    </source>
</reference>
<keyword evidence="3" id="KW-1185">Reference proteome</keyword>
<sequence>GEVFADPAPRVTFPPKRDRDMPGPGRGGASPAKAGRAGKGPWSGVSPAKDRPRGPQAPPKREMDAVRKGRSVAFGQIVSSHLSSGERVAERGGDRNPVADKRDQSQRLAAPSERASASVVERERERERERAGSGSGRVPPPVPPPERRPKPKTLVTPEQSAFLALEQEMAANLEREREKEREKRLEKEREFEKARQLDRERERGRGRERERERDMPRDGPRGYRGGMSRRGPYAPEN</sequence>
<feature type="non-terminal residue" evidence="2">
    <location>
        <position position="237"/>
    </location>
</feature>